<protein>
    <recommendedName>
        <fullName evidence="4">Ketosynthase family 3 (KS3) domain-containing protein</fullName>
    </recommendedName>
</protein>
<dbReference type="InterPro" id="IPR016039">
    <property type="entry name" value="Thiolase-like"/>
</dbReference>
<evidence type="ECO:0000256" key="3">
    <source>
        <dbReference type="ARBA" id="ARBA00022679"/>
    </source>
</evidence>
<evidence type="ECO:0000259" key="4">
    <source>
        <dbReference type="PROSITE" id="PS52004"/>
    </source>
</evidence>
<dbReference type="InterPro" id="IPR020841">
    <property type="entry name" value="PKS_Beta-ketoAc_synthase_dom"/>
</dbReference>
<keyword evidence="2" id="KW-0597">Phosphoprotein</keyword>
<sequence length="375" mass="40278">IIGTSCRLPGGILDPQTFWEALNEGRWQECSKYPPNSRGFISKMPEDQIEASVGRGGWLGEEGIENFDASFFEIHAEEAEILRPNIRLALELTYEALENAGLPPSALRGKNVSVSIGVGTEDGWDIHRWREEGAGAFDQHWAASSDPSGIAGHISHFFDFKGPCNTVSNACASGAFALRDGNLPTCHSLHCSQEGAVFLVLKNYAAAEAAGDPVRGIIRGLACGHNGKMRSLMTPNANAQKKLMRKAIELARLKPEDIGLLEAHGTGTPVGDALEGEAIRSIFGDNRKVSDPLLLSSSKTILGYCHGAAALVGILKIILCFDNLLVPPHHVKPVTEYLKGDIIVPTRLTPLSSENLFAQINSFGFTGSIASVVLE</sequence>
<organism evidence="5 6">
    <name type="scientific">Sphaerobolus stellatus (strain SS14)</name>
    <dbReference type="NCBI Taxonomy" id="990650"/>
    <lineage>
        <taxon>Eukaryota</taxon>
        <taxon>Fungi</taxon>
        <taxon>Dikarya</taxon>
        <taxon>Basidiomycota</taxon>
        <taxon>Agaricomycotina</taxon>
        <taxon>Agaricomycetes</taxon>
        <taxon>Phallomycetidae</taxon>
        <taxon>Geastrales</taxon>
        <taxon>Sphaerobolaceae</taxon>
        <taxon>Sphaerobolus</taxon>
    </lineage>
</organism>
<feature type="non-terminal residue" evidence="5">
    <location>
        <position position="1"/>
    </location>
</feature>
<dbReference type="OrthoDB" id="5334845at2759"/>
<dbReference type="InterPro" id="IPR018201">
    <property type="entry name" value="Ketoacyl_synth_AS"/>
</dbReference>
<keyword evidence="1" id="KW-0596">Phosphopantetheine</keyword>
<keyword evidence="6" id="KW-1185">Reference proteome</keyword>
<dbReference type="GO" id="GO:0004312">
    <property type="term" value="F:fatty acid synthase activity"/>
    <property type="evidence" value="ECO:0007669"/>
    <property type="project" value="TreeGrafter"/>
</dbReference>
<dbReference type="SMART" id="SM00825">
    <property type="entry name" value="PKS_KS"/>
    <property type="match status" value="1"/>
</dbReference>
<dbReference type="PANTHER" id="PTHR43775:SF37">
    <property type="entry name" value="SI:DKEY-61P9.11"/>
    <property type="match status" value="1"/>
</dbReference>
<name>A0A0C9V244_SPHS4</name>
<keyword evidence="3" id="KW-0808">Transferase</keyword>
<dbReference type="Proteomes" id="UP000054279">
    <property type="component" value="Unassembled WGS sequence"/>
</dbReference>
<dbReference type="HOGENOM" id="CLU_000022_16_2_1"/>
<dbReference type="GO" id="GO:0004315">
    <property type="term" value="F:3-oxoacyl-[acyl-carrier-protein] synthase activity"/>
    <property type="evidence" value="ECO:0007669"/>
    <property type="project" value="InterPro"/>
</dbReference>
<dbReference type="PROSITE" id="PS00606">
    <property type="entry name" value="KS3_1"/>
    <property type="match status" value="1"/>
</dbReference>
<feature type="non-terminal residue" evidence="5">
    <location>
        <position position="375"/>
    </location>
</feature>
<dbReference type="InterPro" id="IPR050091">
    <property type="entry name" value="PKS_NRPS_Biosynth_Enz"/>
</dbReference>
<evidence type="ECO:0000313" key="5">
    <source>
        <dbReference type="EMBL" id="KIJ41089.1"/>
    </source>
</evidence>
<dbReference type="PANTHER" id="PTHR43775">
    <property type="entry name" value="FATTY ACID SYNTHASE"/>
    <property type="match status" value="1"/>
</dbReference>
<dbReference type="EMBL" id="KN837139">
    <property type="protein sequence ID" value="KIJ41089.1"/>
    <property type="molecule type" value="Genomic_DNA"/>
</dbReference>
<evidence type="ECO:0000256" key="1">
    <source>
        <dbReference type="ARBA" id="ARBA00022450"/>
    </source>
</evidence>
<dbReference type="InterPro" id="IPR014030">
    <property type="entry name" value="Ketoacyl_synth_N"/>
</dbReference>
<accession>A0A0C9V244</accession>
<dbReference type="Gene3D" id="3.40.47.10">
    <property type="match status" value="2"/>
</dbReference>
<dbReference type="InterPro" id="IPR014031">
    <property type="entry name" value="Ketoacyl_synth_C"/>
</dbReference>
<dbReference type="Pfam" id="PF02801">
    <property type="entry name" value="Ketoacyl-synt_C"/>
    <property type="match status" value="1"/>
</dbReference>
<proteinExistence type="predicted"/>
<reference evidence="5 6" key="1">
    <citation type="submission" date="2014-06" db="EMBL/GenBank/DDBJ databases">
        <title>Evolutionary Origins and Diversification of the Mycorrhizal Mutualists.</title>
        <authorList>
            <consortium name="DOE Joint Genome Institute"/>
            <consortium name="Mycorrhizal Genomics Consortium"/>
            <person name="Kohler A."/>
            <person name="Kuo A."/>
            <person name="Nagy L.G."/>
            <person name="Floudas D."/>
            <person name="Copeland A."/>
            <person name="Barry K.W."/>
            <person name="Cichocki N."/>
            <person name="Veneault-Fourrey C."/>
            <person name="LaButti K."/>
            <person name="Lindquist E.A."/>
            <person name="Lipzen A."/>
            <person name="Lundell T."/>
            <person name="Morin E."/>
            <person name="Murat C."/>
            <person name="Riley R."/>
            <person name="Ohm R."/>
            <person name="Sun H."/>
            <person name="Tunlid A."/>
            <person name="Henrissat B."/>
            <person name="Grigoriev I.V."/>
            <person name="Hibbett D.S."/>
            <person name="Martin F."/>
        </authorList>
    </citation>
    <scope>NUCLEOTIDE SEQUENCE [LARGE SCALE GENOMIC DNA]</scope>
    <source>
        <strain evidence="5 6">SS14</strain>
    </source>
</reference>
<dbReference type="PROSITE" id="PS52004">
    <property type="entry name" value="KS3_2"/>
    <property type="match status" value="1"/>
</dbReference>
<dbReference type="AlphaFoldDB" id="A0A0C9V244"/>
<dbReference type="GO" id="GO:0006633">
    <property type="term" value="P:fatty acid biosynthetic process"/>
    <property type="evidence" value="ECO:0007669"/>
    <property type="project" value="InterPro"/>
</dbReference>
<dbReference type="Pfam" id="PF00109">
    <property type="entry name" value="ketoacyl-synt"/>
    <property type="match status" value="1"/>
</dbReference>
<evidence type="ECO:0000256" key="2">
    <source>
        <dbReference type="ARBA" id="ARBA00022553"/>
    </source>
</evidence>
<dbReference type="SUPFAM" id="SSF53901">
    <property type="entry name" value="Thiolase-like"/>
    <property type="match status" value="1"/>
</dbReference>
<feature type="domain" description="Ketosynthase family 3 (KS3)" evidence="4">
    <location>
        <begin position="1"/>
        <end position="375"/>
    </location>
</feature>
<dbReference type="CDD" id="cd00833">
    <property type="entry name" value="PKS"/>
    <property type="match status" value="1"/>
</dbReference>
<gene>
    <name evidence="5" type="ORF">M422DRAFT_116617</name>
</gene>
<evidence type="ECO:0000313" key="6">
    <source>
        <dbReference type="Proteomes" id="UP000054279"/>
    </source>
</evidence>